<evidence type="ECO:0000256" key="9">
    <source>
        <dbReference type="RuleBase" id="RU000587"/>
    </source>
</evidence>
<organism evidence="10">
    <name type="scientific">Arcella intermedia</name>
    <dbReference type="NCBI Taxonomy" id="1963864"/>
    <lineage>
        <taxon>Eukaryota</taxon>
        <taxon>Amoebozoa</taxon>
        <taxon>Tubulinea</taxon>
        <taxon>Elardia</taxon>
        <taxon>Arcellinida</taxon>
        <taxon>Sphaerothecina</taxon>
        <taxon>Arcellidae</taxon>
        <taxon>Arcella</taxon>
    </lineage>
</organism>
<dbReference type="PROSITE" id="PS00102">
    <property type="entry name" value="PHOSPHORYLASE"/>
    <property type="match status" value="1"/>
</dbReference>
<evidence type="ECO:0000313" key="10">
    <source>
        <dbReference type="EMBL" id="NDV32251.1"/>
    </source>
</evidence>
<keyword evidence="4" id="KW-0021">Allosteric enzyme</keyword>
<dbReference type="FunFam" id="3.40.50.2000:FF:000003">
    <property type="entry name" value="Alpha-1,4 glucan phosphorylase"/>
    <property type="match status" value="1"/>
</dbReference>
<evidence type="ECO:0000256" key="2">
    <source>
        <dbReference type="ARBA" id="ARBA00001933"/>
    </source>
</evidence>
<evidence type="ECO:0000256" key="3">
    <source>
        <dbReference type="ARBA" id="ARBA00006047"/>
    </source>
</evidence>
<dbReference type="EC" id="2.4.1.1" evidence="9"/>
<dbReference type="GO" id="GO:0005980">
    <property type="term" value="P:glycogen catabolic process"/>
    <property type="evidence" value="ECO:0007669"/>
    <property type="project" value="TreeGrafter"/>
</dbReference>
<comment type="catalytic activity">
    <reaction evidence="1 9">
        <text>[(1-&gt;4)-alpha-D-glucosyl](n) + phosphate = [(1-&gt;4)-alpha-D-glucosyl](n-1) + alpha-D-glucose 1-phosphate</text>
        <dbReference type="Rhea" id="RHEA:41732"/>
        <dbReference type="Rhea" id="RHEA-COMP:9584"/>
        <dbReference type="Rhea" id="RHEA-COMP:9586"/>
        <dbReference type="ChEBI" id="CHEBI:15444"/>
        <dbReference type="ChEBI" id="CHEBI:43474"/>
        <dbReference type="ChEBI" id="CHEBI:58601"/>
        <dbReference type="EC" id="2.4.1.1"/>
    </reaction>
</comment>
<evidence type="ECO:0000256" key="7">
    <source>
        <dbReference type="ARBA" id="ARBA00022898"/>
    </source>
</evidence>
<dbReference type="GO" id="GO:0005737">
    <property type="term" value="C:cytoplasm"/>
    <property type="evidence" value="ECO:0007669"/>
    <property type="project" value="TreeGrafter"/>
</dbReference>
<accession>A0A6B2L5P6</accession>
<dbReference type="SUPFAM" id="SSF53756">
    <property type="entry name" value="UDP-Glycosyltransferase/glycogen phosphorylase"/>
    <property type="match status" value="1"/>
</dbReference>
<evidence type="ECO:0000256" key="4">
    <source>
        <dbReference type="ARBA" id="ARBA00022533"/>
    </source>
</evidence>
<keyword evidence="8 9" id="KW-0119">Carbohydrate metabolism</keyword>
<dbReference type="InterPro" id="IPR035090">
    <property type="entry name" value="Pyridoxal_P_attach_site"/>
</dbReference>
<dbReference type="Pfam" id="PF00343">
    <property type="entry name" value="Phosphorylase"/>
    <property type="match status" value="1"/>
</dbReference>
<proteinExistence type="inferred from homology"/>
<comment type="function">
    <text evidence="9">Allosteric enzyme that catalyzes the rate-limiting step in glycogen catabolism, the phosphorolytic cleavage of glycogen to produce glucose-1-phosphate, and plays a central role in maintaining cellular and organismal glucose homeostasis.</text>
</comment>
<dbReference type="PANTHER" id="PTHR11468">
    <property type="entry name" value="GLYCOGEN PHOSPHORYLASE"/>
    <property type="match status" value="1"/>
</dbReference>
<name>A0A6B2L5P6_9EUKA</name>
<dbReference type="GO" id="GO:0030170">
    <property type="term" value="F:pyridoxal phosphate binding"/>
    <property type="evidence" value="ECO:0007669"/>
    <property type="project" value="TreeGrafter"/>
</dbReference>
<dbReference type="InterPro" id="IPR000811">
    <property type="entry name" value="Glyco_trans_35"/>
</dbReference>
<evidence type="ECO:0000256" key="1">
    <source>
        <dbReference type="ARBA" id="ARBA00001275"/>
    </source>
</evidence>
<dbReference type="EMBL" id="GIBP01003282">
    <property type="protein sequence ID" value="NDV32251.1"/>
    <property type="molecule type" value="Transcribed_RNA"/>
</dbReference>
<evidence type="ECO:0000256" key="6">
    <source>
        <dbReference type="ARBA" id="ARBA00022679"/>
    </source>
</evidence>
<evidence type="ECO:0000256" key="5">
    <source>
        <dbReference type="ARBA" id="ARBA00022676"/>
    </source>
</evidence>
<reference evidence="10" key="1">
    <citation type="journal article" date="2020" name="J. Eukaryot. Microbiol.">
        <title>De novo Sequencing, Assembly and Annotation of the Transcriptome for the Free-Living Testate Amoeba Arcella intermedia.</title>
        <authorList>
            <person name="Ribeiro G.M."/>
            <person name="Porfirio-Sousa A.L."/>
            <person name="Maurer-Alcala X.X."/>
            <person name="Katz L.A."/>
            <person name="Lahr D.J.G."/>
        </authorList>
    </citation>
    <scope>NUCLEOTIDE SEQUENCE</scope>
</reference>
<keyword evidence="5 9" id="KW-0328">Glycosyltransferase</keyword>
<evidence type="ECO:0000256" key="8">
    <source>
        <dbReference type="ARBA" id="ARBA00023277"/>
    </source>
</evidence>
<keyword evidence="6 9" id="KW-0808">Transferase</keyword>
<dbReference type="GO" id="GO:0008184">
    <property type="term" value="F:glycogen phosphorylase activity"/>
    <property type="evidence" value="ECO:0007669"/>
    <property type="project" value="InterPro"/>
</dbReference>
<dbReference type="Gene3D" id="3.40.50.2000">
    <property type="entry name" value="Glycogen Phosphorylase B"/>
    <property type="match status" value="1"/>
</dbReference>
<comment type="cofactor">
    <cofactor evidence="2 9">
        <name>pyridoxal 5'-phosphate</name>
        <dbReference type="ChEBI" id="CHEBI:597326"/>
    </cofactor>
</comment>
<dbReference type="PANTHER" id="PTHR11468:SF3">
    <property type="entry name" value="GLYCOGEN PHOSPHORYLASE, LIVER FORM"/>
    <property type="match status" value="1"/>
</dbReference>
<sequence>MTRLITDTLGNSAWLRDLNLLSELKGFINETDFKTKWRRSKLTNKERLADWLQTKMGIRVSTSALFDIQIKRIHEYKRQLLNILSVIWRYRQIKGMSDDERADAVPRVVIFAGKAAPGYHIAKLIIKLINCVSKKINDDPDIEDLLKVVFIPNYNVSLAEILIPASDISQHISTAGTEASGTSNMKFVMNGGLLLGTLDGANVEISEEIGRQNVFIFGTLAHEVENQKQRLREGKHQWDPRLLEVIQLLRDGVFGVFPEVHQLLDSFVHHHDQYLLSVDWPSYLEAQALVDRTYKNTEKWTQMSILSTAGMGKFSSDRSIEEYAENIWNLRPCPRPGPIPVDTSAMGQEVPAVRNFSAGISPLDIMSPLTGEIALERLSPRDAMKIRSFSPSSSPFF</sequence>
<keyword evidence="7 9" id="KW-0663">Pyridoxal phosphate</keyword>
<protein>
    <recommendedName>
        <fullName evidence="9">Alpha-1,4 glucan phosphorylase</fullName>
        <ecNumber evidence="9">2.4.1.1</ecNumber>
    </recommendedName>
</protein>
<comment type="similarity">
    <text evidence="3 9">Belongs to the glycogen phosphorylase family.</text>
</comment>
<dbReference type="AlphaFoldDB" id="A0A6B2L5P6"/>